<name>A0ABP9JS64_9ACTN</name>
<organism evidence="3 4">
    <name type="scientific">Streptomyces similanensis</name>
    <dbReference type="NCBI Taxonomy" id="1274988"/>
    <lineage>
        <taxon>Bacteria</taxon>
        <taxon>Bacillati</taxon>
        <taxon>Actinomycetota</taxon>
        <taxon>Actinomycetes</taxon>
        <taxon>Kitasatosporales</taxon>
        <taxon>Streptomycetaceae</taxon>
        <taxon>Streptomyces</taxon>
    </lineage>
</organism>
<keyword evidence="4" id="KW-1185">Reference proteome</keyword>
<reference evidence="4" key="1">
    <citation type="journal article" date="2019" name="Int. J. Syst. Evol. Microbiol.">
        <title>The Global Catalogue of Microorganisms (GCM) 10K type strain sequencing project: providing services to taxonomists for standard genome sequencing and annotation.</title>
        <authorList>
            <consortium name="The Broad Institute Genomics Platform"/>
            <consortium name="The Broad Institute Genome Sequencing Center for Infectious Disease"/>
            <person name="Wu L."/>
            <person name="Ma J."/>
        </authorList>
    </citation>
    <scope>NUCLEOTIDE SEQUENCE [LARGE SCALE GENOMIC DNA]</scope>
    <source>
        <strain evidence="4">JCM 18410</strain>
    </source>
</reference>
<comment type="caution">
    <text evidence="3">The sequence shown here is derived from an EMBL/GenBank/DDBJ whole genome shotgun (WGS) entry which is preliminary data.</text>
</comment>
<evidence type="ECO:0000256" key="2">
    <source>
        <dbReference type="SAM" id="Phobius"/>
    </source>
</evidence>
<keyword evidence="2" id="KW-0812">Transmembrane</keyword>
<dbReference type="Proteomes" id="UP001500124">
    <property type="component" value="Unassembled WGS sequence"/>
</dbReference>
<feature type="compositionally biased region" description="Low complexity" evidence="1">
    <location>
        <begin position="75"/>
        <end position="87"/>
    </location>
</feature>
<evidence type="ECO:0000256" key="1">
    <source>
        <dbReference type="SAM" id="MobiDB-lite"/>
    </source>
</evidence>
<sequence length="108" mass="12117">MRQSCHSRPEGSGARVEDMNTDQIEALIGLLATFGLLVLMALPAALGVVRDKRIDRQIRQARREHADQEAREALQRQQRSQKSSSRSTVPSTATWYADGRRSKKLVNS</sequence>
<dbReference type="EMBL" id="BAABKC010000006">
    <property type="protein sequence ID" value="GAA5042693.1"/>
    <property type="molecule type" value="Genomic_DNA"/>
</dbReference>
<keyword evidence="2" id="KW-0472">Membrane</keyword>
<feature type="transmembrane region" description="Helical" evidence="2">
    <location>
        <begin position="26"/>
        <end position="49"/>
    </location>
</feature>
<feature type="compositionally biased region" description="Basic and acidic residues" evidence="1">
    <location>
        <begin position="60"/>
        <end position="74"/>
    </location>
</feature>
<evidence type="ECO:0000313" key="3">
    <source>
        <dbReference type="EMBL" id="GAA5042693.1"/>
    </source>
</evidence>
<protein>
    <submittedName>
        <fullName evidence="3">Uncharacterized protein</fullName>
    </submittedName>
</protein>
<feature type="region of interest" description="Disordered" evidence="1">
    <location>
        <begin position="60"/>
        <end position="108"/>
    </location>
</feature>
<proteinExistence type="predicted"/>
<evidence type="ECO:0000313" key="4">
    <source>
        <dbReference type="Proteomes" id="UP001500124"/>
    </source>
</evidence>
<keyword evidence="2" id="KW-1133">Transmembrane helix</keyword>
<accession>A0ABP9JS64</accession>
<gene>
    <name evidence="3" type="ORF">GCM10023336_03700</name>
</gene>